<evidence type="ECO:0000313" key="13">
    <source>
        <dbReference type="Proteomes" id="UP000182692"/>
    </source>
</evidence>
<keyword evidence="4 10" id="KW-0547">Nucleotide-binding</keyword>
<dbReference type="GO" id="GO:0003723">
    <property type="term" value="F:RNA binding"/>
    <property type="evidence" value="ECO:0007669"/>
    <property type="project" value="UniProtKB-KW"/>
</dbReference>
<keyword evidence="2 10" id="KW-0963">Cytoplasm</keyword>
<feature type="short sequence motif" description="'HIGH' region" evidence="10">
    <location>
        <begin position="42"/>
        <end position="51"/>
    </location>
</feature>
<dbReference type="InterPro" id="IPR036986">
    <property type="entry name" value="S4_RNA-bd_sf"/>
</dbReference>
<dbReference type="InterPro" id="IPR002307">
    <property type="entry name" value="Tyr-tRNA-ligase"/>
</dbReference>
<evidence type="ECO:0000256" key="3">
    <source>
        <dbReference type="ARBA" id="ARBA00022598"/>
    </source>
</evidence>
<name>A0A1I5P2T6_9GAMM</name>
<dbReference type="CDD" id="cd00805">
    <property type="entry name" value="TyrRS_core"/>
    <property type="match status" value="1"/>
</dbReference>
<evidence type="ECO:0000256" key="5">
    <source>
        <dbReference type="ARBA" id="ARBA00022840"/>
    </source>
</evidence>
<evidence type="ECO:0000256" key="10">
    <source>
        <dbReference type="HAMAP-Rule" id="MF_02007"/>
    </source>
</evidence>
<dbReference type="InterPro" id="IPR001412">
    <property type="entry name" value="aa-tRNA-synth_I_CS"/>
</dbReference>
<dbReference type="InterPro" id="IPR014729">
    <property type="entry name" value="Rossmann-like_a/b/a_fold"/>
</dbReference>
<dbReference type="FunFam" id="1.10.240.10:FF:000006">
    <property type="entry name" value="Tyrosine--tRNA ligase"/>
    <property type="match status" value="1"/>
</dbReference>
<dbReference type="GO" id="GO:0006437">
    <property type="term" value="P:tyrosyl-tRNA aminoacylation"/>
    <property type="evidence" value="ECO:0007669"/>
    <property type="project" value="UniProtKB-UniRule"/>
</dbReference>
<evidence type="ECO:0000256" key="6">
    <source>
        <dbReference type="ARBA" id="ARBA00022884"/>
    </source>
</evidence>
<feature type="binding site" evidence="10">
    <location>
        <position position="229"/>
    </location>
    <ligand>
        <name>ATP</name>
        <dbReference type="ChEBI" id="CHEBI:30616"/>
    </ligand>
</feature>
<dbReference type="AlphaFoldDB" id="A0A1I5P2T6"/>
<dbReference type="SUPFAM" id="SSF55174">
    <property type="entry name" value="Alpha-L RNA-binding motif"/>
    <property type="match status" value="1"/>
</dbReference>
<dbReference type="Pfam" id="PF00579">
    <property type="entry name" value="tRNA-synt_1b"/>
    <property type="match status" value="1"/>
</dbReference>
<evidence type="ECO:0000256" key="1">
    <source>
        <dbReference type="ARBA" id="ARBA00011738"/>
    </source>
</evidence>
<dbReference type="FunFam" id="3.40.50.620:FF:000061">
    <property type="entry name" value="Tyrosine--tRNA ligase"/>
    <property type="match status" value="1"/>
</dbReference>
<evidence type="ECO:0000256" key="9">
    <source>
        <dbReference type="ARBA" id="ARBA00048248"/>
    </source>
</evidence>
<dbReference type="HAMAP" id="MF_02007">
    <property type="entry name" value="Tyr_tRNA_synth_type2"/>
    <property type="match status" value="1"/>
</dbReference>
<evidence type="ECO:0000256" key="8">
    <source>
        <dbReference type="ARBA" id="ARBA00023146"/>
    </source>
</evidence>
<dbReference type="NCBIfam" id="TIGR00234">
    <property type="entry name" value="tyrS"/>
    <property type="match status" value="1"/>
</dbReference>
<comment type="subcellular location">
    <subcellularLocation>
        <location evidence="10">Cytoplasm</location>
    </subcellularLocation>
</comment>
<keyword evidence="3 10" id="KW-0436">Ligase</keyword>
<dbReference type="GeneID" id="35871651"/>
<keyword evidence="5 10" id="KW-0067">ATP-binding</keyword>
<dbReference type="PROSITE" id="PS50889">
    <property type="entry name" value="S4"/>
    <property type="match status" value="1"/>
</dbReference>
<dbReference type="PANTHER" id="PTHR11766:SF1">
    <property type="entry name" value="TYROSINE--TRNA LIGASE"/>
    <property type="match status" value="1"/>
</dbReference>
<dbReference type="RefSeq" id="WP_074926660.1">
    <property type="nucleotide sequence ID" value="NZ_FOWR01000011.1"/>
</dbReference>
<dbReference type="InterPro" id="IPR024108">
    <property type="entry name" value="Tyr-tRNA-ligase_bac_2"/>
</dbReference>
<dbReference type="Gene3D" id="3.10.290.10">
    <property type="entry name" value="RNA-binding S4 domain"/>
    <property type="match status" value="1"/>
</dbReference>
<proteinExistence type="inferred from homology"/>
<dbReference type="CDD" id="cd00165">
    <property type="entry name" value="S4"/>
    <property type="match status" value="1"/>
</dbReference>
<organism evidence="12 13">
    <name type="scientific">Enterovibrio norvegicus DSM 15893</name>
    <dbReference type="NCBI Taxonomy" id="1121869"/>
    <lineage>
        <taxon>Bacteria</taxon>
        <taxon>Pseudomonadati</taxon>
        <taxon>Pseudomonadota</taxon>
        <taxon>Gammaproteobacteria</taxon>
        <taxon>Vibrionales</taxon>
        <taxon>Vibrionaceae</taxon>
        <taxon>Enterovibrio</taxon>
    </lineage>
</organism>
<evidence type="ECO:0000313" key="12">
    <source>
        <dbReference type="EMBL" id="SFP28398.1"/>
    </source>
</evidence>
<dbReference type="OrthoDB" id="9804243at2"/>
<evidence type="ECO:0000256" key="7">
    <source>
        <dbReference type="ARBA" id="ARBA00022917"/>
    </source>
</evidence>
<dbReference type="STRING" id="1121869.SAMN03084138_01807"/>
<dbReference type="GO" id="GO:0005829">
    <property type="term" value="C:cytosol"/>
    <property type="evidence" value="ECO:0007669"/>
    <property type="project" value="TreeGrafter"/>
</dbReference>
<dbReference type="Gene3D" id="1.10.240.10">
    <property type="entry name" value="Tyrosyl-Transfer RNA Synthetase"/>
    <property type="match status" value="1"/>
</dbReference>
<dbReference type="GO" id="GO:0004831">
    <property type="term" value="F:tyrosine-tRNA ligase activity"/>
    <property type="evidence" value="ECO:0007669"/>
    <property type="project" value="UniProtKB-UniRule"/>
</dbReference>
<dbReference type="EMBL" id="FOWR01000011">
    <property type="protein sequence ID" value="SFP28398.1"/>
    <property type="molecule type" value="Genomic_DNA"/>
</dbReference>
<dbReference type="SUPFAM" id="SSF52374">
    <property type="entry name" value="Nucleotidylyl transferase"/>
    <property type="match status" value="1"/>
</dbReference>
<dbReference type="FunFam" id="3.10.290.10:FF:000022">
    <property type="entry name" value="Tyrosine--tRNA ligase"/>
    <property type="match status" value="1"/>
</dbReference>
<feature type="short sequence motif" description="'KMSKS' region" evidence="10">
    <location>
        <begin position="226"/>
        <end position="230"/>
    </location>
</feature>
<dbReference type="InterPro" id="IPR002305">
    <property type="entry name" value="aa-tRNA-synth_Ic"/>
</dbReference>
<dbReference type="PANTHER" id="PTHR11766">
    <property type="entry name" value="TYROSYL-TRNA SYNTHETASE"/>
    <property type="match status" value="1"/>
</dbReference>
<dbReference type="PROSITE" id="PS00178">
    <property type="entry name" value="AA_TRNA_LIGASE_I"/>
    <property type="match status" value="1"/>
</dbReference>
<comment type="catalytic activity">
    <reaction evidence="9 10">
        <text>tRNA(Tyr) + L-tyrosine + ATP = L-tyrosyl-tRNA(Tyr) + AMP + diphosphate + H(+)</text>
        <dbReference type="Rhea" id="RHEA:10220"/>
        <dbReference type="Rhea" id="RHEA-COMP:9706"/>
        <dbReference type="Rhea" id="RHEA-COMP:9707"/>
        <dbReference type="ChEBI" id="CHEBI:15378"/>
        <dbReference type="ChEBI" id="CHEBI:30616"/>
        <dbReference type="ChEBI" id="CHEBI:33019"/>
        <dbReference type="ChEBI" id="CHEBI:58315"/>
        <dbReference type="ChEBI" id="CHEBI:78442"/>
        <dbReference type="ChEBI" id="CHEBI:78536"/>
        <dbReference type="ChEBI" id="CHEBI:456215"/>
        <dbReference type="EC" id="6.1.1.1"/>
    </reaction>
</comment>
<gene>
    <name evidence="10" type="primary">tyrS</name>
    <name evidence="12" type="ORF">SAMN03084138_01807</name>
</gene>
<evidence type="ECO:0000256" key="11">
    <source>
        <dbReference type="PROSITE-ProRule" id="PRU00182"/>
    </source>
</evidence>
<dbReference type="Proteomes" id="UP000182692">
    <property type="component" value="Unassembled WGS sequence"/>
</dbReference>
<comment type="subunit">
    <text evidence="1 10">Homodimer.</text>
</comment>
<accession>A0A1I5P2T6</accession>
<sequence>MASIEAALAEIKRGVEELIPEAELIAKLKENRPLRIKLGADPTAPDIHLGHTVIMNKLRAFQELGHEVIFLIGDYTAMVGDPSGKNATRPPLTREQVLSNAETYKEQIFKILDPAKTRIEFNSSWLSELGTDGMIRLAASSTVARMLERDDFKKRYSNNQPIAIHEFIYPLLQGYDSVALEADVELGGTDQKFNLLMGRELQKQNGQSQQVVITMPLLVGLDGVKKMSKSAHNYIGISDVPNEMFGKIMSISDDLMWSYYELLSFRPLEEIAQFKADIEGGKNPRDVKILLAKEIIARFHSEADAEAAEAEFINRFQKGAMPDEMAEFSFEQGVAIANLLKDADLVGSTSDAMRMIRQGAVKIDGEKVDDTKLVPAAGTAVYQVGKRKFARITLA</sequence>
<dbReference type="InterPro" id="IPR024088">
    <property type="entry name" value="Tyr-tRNA-ligase_bac-type"/>
</dbReference>
<dbReference type="EC" id="6.1.1.1" evidence="10"/>
<comment type="function">
    <text evidence="10">Catalyzes the attachment of tyrosine to tRNA(Tyr) in a two-step reaction: tyrosine is first activated by ATP to form Tyr-AMP and then transferred to the acceptor end of tRNA(Tyr).</text>
</comment>
<keyword evidence="6 11" id="KW-0694">RNA-binding</keyword>
<evidence type="ECO:0000256" key="4">
    <source>
        <dbReference type="ARBA" id="ARBA00022741"/>
    </source>
</evidence>
<reference evidence="12 13" key="1">
    <citation type="submission" date="2016-10" db="EMBL/GenBank/DDBJ databases">
        <authorList>
            <person name="de Groot N.N."/>
        </authorList>
    </citation>
    <scope>NUCLEOTIDE SEQUENCE [LARGE SCALE GENOMIC DNA]</scope>
    <source>
        <strain evidence="12 13">DSM 15893</strain>
    </source>
</reference>
<protein>
    <recommendedName>
        <fullName evidence="10">Tyrosine--tRNA ligase</fullName>
        <ecNumber evidence="10">6.1.1.1</ecNumber>
    </recommendedName>
    <alternativeName>
        <fullName evidence="10">Tyrosyl-tRNA synthetase</fullName>
        <shortName evidence="10">TyrRS</shortName>
    </alternativeName>
</protein>
<evidence type="ECO:0000256" key="2">
    <source>
        <dbReference type="ARBA" id="ARBA00022490"/>
    </source>
</evidence>
<keyword evidence="7 10" id="KW-0648">Protein biosynthesis</keyword>
<dbReference type="GO" id="GO:0005524">
    <property type="term" value="F:ATP binding"/>
    <property type="evidence" value="ECO:0007669"/>
    <property type="project" value="UniProtKB-UniRule"/>
</dbReference>
<dbReference type="PRINTS" id="PR01040">
    <property type="entry name" value="TRNASYNTHTYR"/>
</dbReference>
<keyword evidence="8 10" id="KW-0030">Aminoacyl-tRNA synthetase</keyword>
<comment type="similarity">
    <text evidence="10">Belongs to the class-I aminoacyl-tRNA synthetase family. TyrS type 2 subfamily.</text>
</comment>
<dbReference type="Gene3D" id="3.40.50.620">
    <property type="entry name" value="HUPs"/>
    <property type="match status" value="1"/>
</dbReference>